<dbReference type="PANTHER" id="PTHR42812:SF12">
    <property type="entry name" value="BETA-XYLOSIDASE-RELATED"/>
    <property type="match status" value="1"/>
</dbReference>
<dbReference type="GO" id="GO:0004553">
    <property type="term" value="F:hydrolase activity, hydrolyzing O-glycosyl compounds"/>
    <property type="evidence" value="ECO:0007669"/>
    <property type="project" value="InterPro"/>
</dbReference>
<dbReference type="SUPFAM" id="SSF75005">
    <property type="entry name" value="Arabinanase/levansucrase/invertase"/>
    <property type="match status" value="1"/>
</dbReference>
<dbReference type="PANTHER" id="PTHR42812">
    <property type="entry name" value="BETA-XYLOSIDASE"/>
    <property type="match status" value="1"/>
</dbReference>
<feature type="site" description="Important for catalytic activity, responsible for pKa modulation of the active site Glu and correct orientation of both the proton donor and substrate" evidence="4">
    <location>
        <position position="208"/>
    </location>
</feature>
<protein>
    <submittedName>
        <fullName evidence="8">Family 43 glycosylhydrolase</fullName>
    </submittedName>
</protein>
<dbReference type="InterPro" id="IPR006710">
    <property type="entry name" value="Glyco_hydro_43"/>
</dbReference>
<dbReference type="Pfam" id="PF04616">
    <property type="entry name" value="Glyco_hydro_43"/>
    <property type="match status" value="1"/>
</dbReference>
<evidence type="ECO:0000256" key="6">
    <source>
        <dbReference type="SAM" id="Phobius"/>
    </source>
</evidence>
<feature type="transmembrane region" description="Helical" evidence="6">
    <location>
        <begin position="695"/>
        <end position="715"/>
    </location>
</feature>
<comment type="similarity">
    <text evidence="1">Belongs to the glycosyl hydrolase 43 family.</text>
</comment>
<evidence type="ECO:0000313" key="8">
    <source>
        <dbReference type="EMBL" id="XBH21148.1"/>
    </source>
</evidence>
<accession>A0AAU7DW26</accession>
<evidence type="ECO:0000256" key="3">
    <source>
        <dbReference type="ARBA" id="ARBA00023295"/>
    </source>
</evidence>
<keyword evidence="6" id="KW-0812">Transmembrane</keyword>
<keyword evidence="2" id="KW-0378">Hydrolase</keyword>
<dbReference type="AlphaFoldDB" id="A0AAU7DW26"/>
<evidence type="ECO:0000259" key="7">
    <source>
        <dbReference type="Pfam" id="PF17851"/>
    </source>
</evidence>
<feature type="domain" description="Beta-xylosidase C-terminal Concanavalin A-like" evidence="7">
    <location>
        <begin position="421"/>
        <end position="535"/>
    </location>
</feature>
<dbReference type="Pfam" id="PF17851">
    <property type="entry name" value="GH43_C2"/>
    <property type="match status" value="1"/>
</dbReference>
<keyword evidence="3" id="KW-0326">Glycosidase</keyword>
<evidence type="ECO:0000256" key="2">
    <source>
        <dbReference type="ARBA" id="ARBA00022801"/>
    </source>
</evidence>
<dbReference type="SUPFAM" id="SSF49899">
    <property type="entry name" value="Concanavalin A-like lectins/glucanases"/>
    <property type="match status" value="1"/>
</dbReference>
<dbReference type="EMBL" id="CP146203">
    <property type="protein sequence ID" value="XBH21148.1"/>
    <property type="molecule type" value="Genomic_DNA"/>
</dbReference>
<evidence type="ECO:0000256" key="1">
    <source>
        <dbReference type="ARBA" id="ARBA00009865"/>
    </source>
</evidence>
<reference evidence="8" key="1">
    <citation type="submission" date="2024-02" db="EMBL/GenBank/DDBJ databases">
        <title>Tomenella chthoni gen. nov. sp. nov., a member of the family Jonesiaceae isolated from bat guano.</title>
        <authorList>
            <person name="Miller S.L."/>
            <person name="King J."/>
            <person name="Sankaranarayanan K."/>
            <person name="Lawson P.A."/>
        </authorList>
    </citation>
    <scope>NUCLEOTIDE SEQUENCE</scope>
    <source>
        <strain evidence="8">BS-20</strain>
    </source>
</reference>
<dbReference type="InterPro" id="IPR013320">
    <property type="entry name" value="ConA-like_dom_sf"/>
</dbReference>
<dbReference type="InterPro" id="IPR051795">
    <property type="entry name" value="Glycosyl_Hydrlase_43"/>
</dbReference>
<keyword evidence="6" id="KW-0472">Membrane</keyword>
<proteinExistence type="inferred from homology"/>
<feature type="region of interest" description="Disordered" evidence="5">
    <location>
        <begin position="619"/>
        <end position="690"/>
    </location>
</feature>
<gene>
    <name evidence="8" type="ORF">V5R04_13140</name>
</gene>
<dbReference type="Gene3D" id="2.115.10.20">
    <property type="entry name" value="Glycosyl hydrolase domain, family 43"/>
    <property type="match status" value="1"/>
</dbReference>
<dbReference type="CDD" id="cd18616">
    <property type="entry name" value="GH43_ABN-like"/>
    <property type="match status" value="1"/>
</dbReference>
<dbReference type="GO" id="GO:0005975">
    <property type="term" value="P:carbohydrate metabolic process"/>
    <property type="evidence" value="ECO:0007669"/>
    <property type="project" value="InterPro"/>
</dbReference>
<dbReference type="InterPro" id="IPR023296">
    <property type="entry name" value="Glyco_hydro_beta-prop_sf"/>
</dbReference>
<evidence type="ECO:0000256" key="5">
    <source>
        <dbReference type="SAM" id="MobiDB-lite"/>
    </source>
</evidence>
<sequence length="720" mass="76839">MYKQIFAAITAGALAIGPFVQSGVTPDGALNLASNISMQVAASTADDSVAPEFTNPLTLNLTDGKQAQQCADPDIIRSQEPTDPHWYLFCTRDALHPDLTEQDGALRFFNIPTYRSTDLVSWDFVGESLTTRPAWIGDGDMWAPDITYIDGKYLLYYTATNTVTPGGSAIGVAVSDSPLGPWIDSGGPVVEPMKPVGGGDADKRWVYDPEVLSVGGTNYIYFGSYFGGVSVRTLSADGLTSDPESQVEIAISNRYEGTHVIERDGWFYLLASATNCCAGPVTGYGVFAGRSKSPMGPFVDKAGVPLTAGRVGGTPVLHQNGNQWVGTGHHTVVTDFAGQQWIVYHAVDRTQPYMQETGTYTRRPVLMDPLDWVDGWPVVRGGFGPSNSPIPGPAAQPGQKTGYVMQTPQKVELGPVITELSDTFDQEALAPQWQWNKSPAEGTVRLQDGSLSWDTQASDLNGNPDDPTSVLFEETPEGDFAVDVVVSMNLPPEGCCYNYRQAGLILAQDEANFIKLVTASIWETRQVEFAKRSSHFPSNYPAYGNGVGGPVGEKTHLRIIRTTSETETLLTGFSSLDGEIWEEAGTWTMELDTQLRIGLVSMGGDGFEATFDSVTVRPLVESSTNPNPDPNPDPTDEPTLEPSPEPTEDPGDSVTPGGSEGSAPSPTKTPQPKAEGGGQPSGDLAKTGFTSSPTAVASLVLLVGAGAVLLLRRALLAKAD</sequence>
<evidence type="ECO:0000256" key="4">
    <source>
        <dbReference type="PIRSR" id="PIRSR606710-2"/>
    </source>
</evidence>
<organism evidence="8">
    <name type="scientific">Jonesiaceae bacterium BS-20</name>
    <dbReference type="NCBI Taxonomy" id="3120821"/>
    <lineage>
        <taxon>Bacteria</taxon>
        <taxon>Bacillati</taxon>
        <taxon>Actinomycetota</taxon>
        <taxon>Actinomycetes</taxon>
        <taxon>Micrococcales</taxon>
        <taxon>Jonesiaceae</taxon>
    </lineage>
</organism>
<keyword evidence="6" id="KW-1133">Transmembrane helix</keyword>
<name>A0AAU7DW26_9MICO</name>
<dbReference type="Gene3D" id="2.60.120.200">
    <property type="match status" value="1"/>
</dbReference>
<dbReference type="InterPro" id="IPR041542">
    <property type="entry name" value="GH43_C2"/>
</dbReference>